<feature type="compositionally biased region" description="Basic and acidic residues" evidence="1">
    <location>
        <begin position="1"/>
        <end position="19"/>
    </location>
</feature>
<evidence type="ECO:0000256" key="1">
    <source>
        <dbReference type="SAM" id="MobiDB-lite"/>
    </source>
</evidence>
<protein>
    <recommendedName>
        <fullName evidence="4">Cu(I)-responsive transcriptional regulator</fullName>
    </recommendedName>
</protein>
<dbReference type="EMBL" id="JAGILA010000009">
    <property type="protein sequence ID" value="MBP2238643.1"/>
    <property type="molecule type" value="Genomic_DNA"/>
</dbReference>
<evidence type="ECO:0000313" key="2">
    <source>
        <dbReference type="EMBL" id="MBP2238643.1"/>
    </source>
</evidence>
<sequence>MRIETEFRRRRQQEAEEASRAPCSHVAELERNIAAIQEMTKTLTHLASHCHGDDRPDCPIIEEIANGGGNERRPSAPFGITSLK</sequence>
<feature type="region of interest" description="Disordered" evidence="1">
    <location>
        <begin position="1"/>
        <end position="23"/>
    </location>
</feature>
<organism evidence="2 3">
    <name type="scientific">Sinorhizobium kostiense</name>
    <dbReference type="NCBI Taxonomy" id="76747"/>
    <lineage>
        <taxon>Bacteria</taxon>
        <taxon>Pseudomonadati</taxon>
        <taxon>Pseudomonadota</taxon>
        <taxon>Alphaproteobacteria</taxon>
        <taxon>Hyphomicrobiales</taxon>
        <taxon>Rhizobiaceae</taxon>
        <taxon>Sinorhizobium/Ensifer group</taxon>
        <taxon>Sinorhizobium</taxon>
    </lineage>
</organism>
<evidence type="ECO:0008006" key="4">
    <source>
        <dbReference type="Google" id="ProtNLM"/>
    </source>
</evidence>
<dbReference type="SUPFAM" id="SSF46955">
    <property type="entry name" value="Putative DNA-binding domain"/>
    <property type="match status" value="1"/>
</dbReference>
<keyword evidence="3" id="KW-1185">Reference proteome</keyword>
<comment type="caution">
    <text evidence="2">The sequence shown here is derived from an EMBL/GenBank/DDBJ whole genome shotgun (WGS) entry which is preliminary data.</text>
</comment>
<accession>A0ABS4R6Y3</accession>
<reference evidence="2 3" key="1">
    <citation type="submission" date="2021-03" db="EMBL/GenBank/DDBJ databases">
        <title>Genomic Encyclopedia of Type Strains, Phase IV (KMG-IV): sequencing the most valuable type-strain genomes for metagenomic binning, comparative biology and taxonomic classification.</title>
        <authorList>
            <person name="Goeker M."/>
        </authorList>
    </citation>
    <scope>NUCLEOTIDE SEQUENCE [LARGE SCALE GENOMIC DNA]</scope>
    <source>
        <strain evidence="2 3">DSM 13372</strain>
    </source>
</reference>
<dbReference type="InterPro" id="IPR009061">
    <property type="entry name" value="DNA-bd_dom_put_sf"/>
</dbReference>
<dbReference type="Gene3D" id="1.10.1660.10">
    <property type="match status" value="1"/>
</dbReference>
<name>A0ABS4R6Y3_9HYPH</name>
<gene>
    <name evidence="2" type="ORF">J2Z31_005184</name>
</gene>
<dbReference type="Proteomes" id="UP000730739">
    <property type="component" value="Unassembled WGS sequence"/>
</dbReference>
<dbReference type="RefSeq" id="WP_408022059.1">
    <property type="nucleotide sequence ID" value="NZ_JAGILA010000009.1"/>
</dbReference>
<evidence type="ECO:0000313" key="3">
    <source>
        <dbReference type="Proteomes" id="UP000730739"/>
    </source>
</evidence>
<proteinExistence type="predicted"/>
<feature type="region of interest" description="Disordered" evidence="1">
    <location>
        <begin position="64"/>
        <end position="84"/>
    </location>
</feature>